<evidence type="ECO:0000259" key="6">
    <source>
        <dbReference type="Pfam" id="PF00155"/>
    </source>
</evidence>
<gene>
    <name evidence="7" type="ORF">EA71_00585</name>
</gene>
<keyword evidence="4" id="KW-0456">Lyase</keyword>
<dbReference type="Gene3D" id="3.40.640.10">
    <property type="entry name" value="Type I PLP-dependent aspartate aminotransferase-like (Major domain)"/>
    <property type="match status" value="1"/>
</dbReference>
<dbReference type="EC" id="4.4.1.13" evidence="2"/>
<dbReference type="PANTHER" id="PTHR43525">
    <property type="entry name" value="PROTEIN MALY"/>
    <property type="match status" value="1"/>
</dbReference>
<sequence length="409" mass="47081">MFFDEQINRRGTHCTQWDYIEDRFGKSDLLPFTISDTDFKVPPAVEHALKERMEHPIFGYTRWNHDDFKEAITNWYVHRFDTVIEKEWLGYSPSVIYSVKQLITLLSDQGDGVIIQTPAYDAFYKTIIGNKRTVVANDLIYDKGKYHLDLEDLALQMAKKENKILLLCSPHNPTGRVWEKQELIAIIELAKAYDVFIISDEIHMDILKKGHKHTPLIDLVQERVAVVTSGSKTFNFPGLIFSYVLIPDEGLRQRFFDQLKGADGLSSTSIFGLVATIAAYKKEAQWVDELNHYIDKNIVFVTSYLKEHHPEIIVTPSEATYLMWLDCGALPYSMDELQTRLVDEGKVAIMSGATYGPSGKQFLRLNVGCPRQKLEEGLRRLTKSLQKDFMYDVSSFSERSDDQIVQRMD</sequence>
<dbReference type="Gene3D" id="3.90.1150.10">
    <property type="entry name" value="Aspartate Aminotransferase, domain 1"/>
    <property type="match status" value="1"/>
</dbReference>
<feature type="domain" description="Aminotransferase class I/classII large" evidence="6">
    <location>
        <begin position="28"/>
        <end position="381"/>
    </location>
</feature>
<dbReference type="InterPro" id="IPR027619">
    <property type="entry name" value="C-S_lyase_PatB-like"/>
</dbReference>
<dbReference type="GO" id="GO:0047804">
    <property type="term" value="F:cysteine-S-conjugate beta-lyase activity"/>
    <property type="evidence" value="ECO:0007669"/>
    <property type="project" value="UniProtKB-EC"/>
</dbReference>
<dbReference type="InterPro" id="IPR051798">
    <property type="entry name" value="Class-II_PLP-Dep_Aminotrans"/>
</dbReference>
<keyword evidence="3" id="KW-0663">Pyridoxal phosphate</keyword>
<dbReference type="InterPro" id="IPR004839">
    <property type="entry name" value="Aminotransferase_I/II_large"/>
</dbReference>
<accession>A0A367CIH7</accession>
<dbReference type="InterPro" id="IPR015424">
    <property type="entry name" value="PyrdxlP-dep_Trfase"/>
</dbReference>
<dbReference type="InterPro" id="IPR015421">
    <property type="entry name" value="PyrdxlP-dep_Trfase_major"/>
</dbReference>
<dbReference type="RefSeq" id="WP_113845307.1">
    <property type="nucleotide sequence ID" value="NZ_LEPB01000001.1"/>
</dbReference>
<dbReference type="STRING" id="53345.LIU_04205"/>
<dbReference type="AlphaFoldDB" id="A0A367CIH7"/>
<comment type="cofactor">
    <cofactor evidence="1">
        <name>pyridoxal 5'-phosphate</name>
        <dbReference type="ChEBI" id="CHEBI:597326"/>
    </cofactor>
</comment>
<dbReference type="Pfam" id="PF00155">
    <property type="entry name" value="Aminotran_1_2"/>
    <property type="match status" value="1"/>
</dbReference>
<evidence type="ECO:0000313" key="7">
    <source>
        <dbReference type="EMBL" id="RCA12377.1"/>
    </source>
</evidence>
<dbReference type="SUPFAM" id="SSF53383">
    <property type="entry name" value="PLP-dependent transferases"/>
    <property type="match status" value="1"/>
</dbReference>
<name>A0A367CIH7_9ENTE</name>
<dbReference type="EMBL" id="LEPB01000001">
    <property type="protein sequence ID" value="RCA12377.1"/>
    <property type="molecule type" value="Genomic_DNA"/>
</dbReference>
<dbReference type="PANTHER" id="PTHR43525:SF1">
    <property type="entry name" value="PROTEIN MALY"/>
    <property type="match status" value="1"/>
</dbReference>
<dbReference type="Proteomes" id="UP000252797">
    <property type="component" value="Unassembled WGS sequence"/>
</dbReference>
<dbReference type="NCBIfam" id="TIGR04350">
    <property type="entry name" value="C_S_lyase_PatB"/>
    <property type="match status" value="1"/>
</dbReference>
<evidence type="ECO:0000256" key="2">
    <source>
        <dbReference type="ARBA" id="ARBA00012224"/>
    </source>
</evidence>
<reference evidence="7 8" key="1">
    <citation type="submission" date="2015-06" db="EMBL/GenBank/DDBJ databases">
        <title>The Genome Sequence of Enterococcus durans 4EA1.</title>
        <authorList>
            <consortium name="The Broad Institute Genomics Platform"/>
            <consortium name="The Broad Institute Genome Sequencing Center for Infectious Disease"/>
            <person name="Earl A.M."/>
            <person name="Van Tyne D."/>
            <person name="Lebreton F."/>
            <person name="Saavedra J.T."/>
            <person name="Gilmore M.S."/>
            <person name="Manson Mcguire A."/>
            <person name="Clock S."/>
            <person name="Crupain M."/>
            <person name="Rangan U."/>
            <person name="Young S."/>
            <person name="Abouelleil A."/>
            <person name="Cao P."/>
            <person name="Chapman S.B."/>
            <person name="Griggs A."/>
            <person name="Priest M."/>
            <person name="Shea T."/>
            <person name="Wortman J."/>
            <person name="Nusbaum C."/>
            <person name="Birren B."/>
        </authorList>
    </citation>
    <scope>NUCLEOTIDE SEQUENCE [LARGE SCALE GENOMIC DNA]</scope>
    <source>
        <strain evidence="7 8">4EA1</strain>
    </source>
</reference>
<evidence type="ECO:0000256" key="3">
    <source>
        <dbReference type="ARBA" id="ARBA00022898"/>
    </source>
</evidence>
<evidence type="ECO:0000256" key="1">
    <source>
        <dbReference type="ARBA" id="ARBA00001933"/>
    </source>
</evidence>
<dbReference type="InterPro" id="IPR015422">
    <property type="entry name" value="PyrdxlP-dep_Trfase_small"/>
</dbReference>
<dbReference type="CDD" id="cd00609">
    <property type="entry name" value="AAT_like"/>
    <property type="match status" value="1"/>
</dbReference>
<evidence type="ECO:0000313" key="8">
    <source>
        <dbReference type="Proteomes" id="UP000252797"/>
    </source>
</evidence>
<organism evidence="7 8">
    <name type="scientific">Enterococcus durans</name>
    <dbReference type="NCBI Taxonomy" id="53345"/>
    <lineage>
        <taxon>Bacteria</taxon>
        <taxon>Bacillati</taxon>
        <taxon>Bacillota</taxon>
        <taxon>Bacilli</taxon>
        <taxon>Lactobacillales</taxon>
        <taxon>Enterococcaceae</taxon>
        <taxon>Enterococcus</taxon>
    </lineage>
</organism>
<evidence type="ECO:0000256" key="4">
    <source>
        <dbReference type="ARBA" id="ARBA00023239"/>
    </source>
</evidence>
<dbReference type="GO" id="GO:0030170">
    <property type="term" value="F:pyridoxal phosphate binding"/>
    <property type="evidence" value="ECO:0007669"/>
    <property type="project" value="InterPro"/>
</dbReference>
<comment type="similarity">
    <text evidence="5">Belongs to the class-II pyridoxal-phosphate-dependent aminotransferase family. MalY/PatB cystathionine beta-lyase subfamily.</text>
</comment>
<proteinExistence type="inferred from homology"/>
<comment type="caution">
    <text evidence="7">The sequence shown here is derived from an EMBL/GenBank/DDBJ whole genome shotgun (WGS) entry which is preliminary data.</text>
</comment>
<protein>
    <recommendedName>
        <fullName evidence="2">cysteine-S-conjugate beta-lyase</fullName>
        <ecNumber evidence="2">4.4.1.13</ecNumber>
    </recommendedName>
</protein>
<evidence type="ECO:0000256" key="5">
    <source>
        <dbReference type="ARBA" id="ARBA00037974"/>
    </source>
</evidence>